<comment type="similarity">
    <text evidence="1">Belongs to the sigma-70 factor family. ECF subfamily.</text>
</comment>
<feature type="compositionally biased region" description="Basic and acidic residues" evidence="5">
    <location>
        <begin position="1"/>
        <end position="21"/>
    </location>
</feature>
<dbReference type="InterPro" id="IPR013325">
    <property type="entry name" value="RNA_pol_sigma_r2"/>
</dbReference>
<proteinExistence type="inferred from homology"/>
<keyword evidence="9" id="KW-1185">Reference proteome</keyword>
<dbReference type="NCBIfam" id="TIGR02937">
    <property type="entry name" value="sigma70-ECF"/>
    <property type="match status" value="1"/>
</dbReference>
<dbReference type="InterPro" id="IPR014284">
    <property type="entry name" value="RNA_pol_sigma-70_dom"/>
</dbReference>
<evidence type="ECO:0000313" key="8">
    <source>
        <dbReference type="EMBL" id="MBL0748055.1"/>
    </source>
</evidence>
<dbReference type="PANTHER" id="PTHR43133">
    <property type="entry name" value="RNA POLYMERASE ECF-TYPE SIGMA FACTO"/>
    <property type="match status" value="1"/>
</dbReference>
<accession>A0ABS1L8V4</accession>
<gene>
    <name evidence="8" type="ORF">JI751_10570</name>
</gene>
<name>A0ABS1L8V4_9ACTN</name>
<evidence type="ECO:0000256" key="4">
    <source>
        <dbReference type="ARBA" id="ARBA00023163"/>
    </source>
</evidence>
<dbReference type="SUPFAM" id="SSF88659">
    <property type="entry name" value="Sigma3 and sigma4 domains of RNA polymerase sigma factors"/>
    <property type="match status" value="1"/>
</dbReference>
<keyword evidence="4" id="KW-0804">Transcription</keyword>
<feature type="domain" description="RNA polymerase sigma factor 70 region 4 type 2" evidence="7">
    <location>
        <begin position="157"/>
        <end position="208"/>
    </location>
</feature>
<comment type="caution">
    <text evidence="8">The sequence shown here is derived from an EMBL/GenBank/DDBJ whole genome shotgun (WGS) entry which is preliminary data.</text>
</comment>
<evidence type="ECO:0000256" key="2">
    <source>
        <dbReference type="ARBA" id="ARBA00023015"/>
    </source>
</evidence>
<dbReference type="EMBL" id="JAERSG010000003">
    <property type="protein sequence ID" value="MBL0748055.1"/>
    <property type="molecule type" value="Genomic_DNA"/>
</dbReference>
<dbReference type="InterPro" id="IPR013249">
    <property type="entry name" value="RNA_pol_sigma70_r4_t2"/>
</dbReference>
<feature type="region of interest" description="Disordered" evidence="5">
    <location>
        <begin position="1"/>
        <end position="37"/>
    </location>
</feature>
<evidence type="ECO:0000313" key="9">
    <source>
        <dbReference type="Proteomes" id="UP000636918"/>
    </source>
</evidence>
<dbReference type="Pfam" id="PF04542">
    <property type="entry name" value="Sigma70_r2"/>
    <property type="match status" value="1"/>
</dbReference>
<feature type="domain" description="RNA polymerase sigma-70 region 2" evidence="6">
    <location>
        <begin position="60"/>
        <end position="124"/>
    </location>
</feature>
<dbReference type="PANTHER" id="PTHR43133:SF66">
    <property type="entry name" value="ECF RNA POLYMERASE SIGMA FACTOR SIGK"/>
    <property type="match status" value="1"/>
</dbReference>
<sequence>MTDSAEEHELDATQRRERPDGDADLAPARPSGAAPTDVQLQDALDRARTGDEHGFALLWRTLHPPLLRYLTVRSPDAREDVASETWVQVVRDLPGFGGDVDEFRGWLFTIARNRAIDHGRTRVRRSTVPVAAPSEHVADPLTASAEDDAVARSSTEEAVRLVASLPVEQAEMVMLRVVAGLDVAVVARLVGKKPGTVRVAVHRALKELARDPRARALGKVV</sequence>
<dbReference type="InterPro" id="IPR007627">
    <property type="entry name" value="RNA_pol_sigma70_r2"/>
</dbReference>
<evidence type="ECO:0000259" key="7">
    <source>
        <dbReference type="Pfam" id="PF08281"/>
    </source>
</evidence>
<dbReference type="Gene3D" id="1.10.1740.10">
    <property type="match status" value="1"/>
</dbReference>
<reference evidence="8 9" key="1">
    <citation type="submission" date="2021-01" db="EMBL/GenBank/DDBJ databases">
        <title>Genome seq and assembly of Nocardiodes sp. G10.</title>
        <authorList>
            <person name="Chhetri G."/>
        </authorList>
    </citation>
    <scope>NUCLEOTIDE SEQUENCE [LARGE SCALE GENOMIC DNA]</scope>
    <source>
        <strain evidence="8 9">G10</strain>
    </source>
</reference>
<dbReference type="Gene3D" id="1.10.10.10">
    <property type="entry name" value="Winged helix-like DNA-binding domain superfamily/Winged helix DNA-binding domain"/>
    <property type="match status" value="1"/>
</dbReference>
<dbReference type="SUPFAM" id="SSF88946">
    <property type="entry name" value="Sigma2 domain of RNA polymerase sigma factors"/>
    <property type="match status" value="1"/>
</dbReference>
<dbReference type="Proteomes" id="UP000636918">
    <property type="component" value="Unassembled WGS sequence"/>
</dbReference>
<dbReference type="RefSeq" id="WP_201936094.1">
    <property type="nucleotide sequence ID" value="NZ_JAERSG010000003.1"/>
</dbReference>
<dbReference type="InterPro" id="IPR036388">
    <property type="entry name" value="WH-like_DNA-bd_sf"/>
</dbReference>
<evidence type="ECO:0000259" key="6">
    <source>
        <dbReference type="Pfam" id="PF04542"/>
    </source>
</evidence>
<protein>
    <submittedName>
        <fullName evidence="8">RNA polymerase sigma factor</fullName>
    </submittedName>
</protein>
<organism evidence="8 9">
    <name type="scientific">Nocardioides baculatus</name>
    <dbReference type="NCBI Taxonomy" id="2801337"/>
    <lineage>
        <taxon>Bacteria</taxon>
        <taxon>Bacillati</taxon>
        <taxon>Actinomycetota</taxon>
        <taxon>Actinomycetes</taxon>
        <taxon>Propionibacteriales</taxon>
        <taxon>Nocardioidaceae</taxon>
        <taxon>Nocardioides</taxon>
    </lineage>
</organism>
<dbReference type="InterPro" id="IPR039425">
    <property type="entry name" value="RNA_pol_sigma-70-like"/>
</dbReference>
<keyword evidence="2" id="KW-0805">Transcription regulation</keyword>
<evidence type="ECO:0000256" key="5">
    <source>
        <dbReference type="SAM" id="MobiDB-lite"/>
    </source>
</evidence>
<evidence type="ECO:0000256" key="3">
    <source>
        <dbReference type="ARBA" id="ARBA00023082"/>
    </source>
</evidence>
<keyword evidence="3" id="KW-0731">Sigma factor</keyword>
<dbReference type="Pfam" id="PF08281">
    <property type="entry name" value="Sigma70_r4_2"/>
    <property type="match status" value="1"/>
</dbReference>
<dbReference type="InterPro" id="IPR013324">
    <property type="entry name" value="RNA_pol_sigma_r3/r4-like"/>
</dbReference>
<evidence type="ECO:0000256" key="1">
    <source>
        <dbReference type="ARBA" id="ARBA00010641"/>
    </source>
</evidence>